<evidence type="ECO:0000313" key="2">
    <source>
        <dbReference type="Proteomes" id="UP001605036"/>
    </source>
</evidence>
<sequence length="126" mass="15159">MTVRYHAPRPWPDNFSLVDTSKIDRSEFNTTEVSEQFGRVGIIPRAWNLRKVDWYLEILEFVCVRRLQRQKETVVEPYKYTGIITDDYALLQDSNGEDFWFPKYLKKKVKEEKAIDNLSEYCNLWE</sequence>
<dbReference type="AlphaFoldDB" id="A0ABD1YWK3"/>
<dbReference type="Proteomes" id="UP001605036">
    <property type="component" value="Unassembled WGS sequence"/>
</dbReference>
<gene>
    <name evidence="1" type="ORF">R1flu_006641</name>
</gene>
<keyword evidence="2" id="KW-1185">Reference proteome</keyword>
<protein>
    <submittedName>
        <fullName evidence="1">Uncharacterized protein</fullName>
    </submittedName>
</protein>
<dbReference type="EMBL" id="JBHFFA010000003">
    <property type="protein sequence ID" value="KAL2635162.1"/>
    <property type="molecule type" value="Genomic_DNA"/>
</dbReference>
<organism evidence="1 2">
    <name type="scientific">Riccia fluitans</name>
    <dbReference type="NCBI Taxonomy" id="41844"/>
    <lineage>
        <taxon>Eukaryota</taxon>
        <taxon>Viridiplantae</taxon>
        <taxon>Streptophyta</taxon>
        <taxon>Embryophyta</taxon>
        <taxon>Marchantiophyta</taxon>
        <taxon>Marchantiopsida</taxon>
        <taxon>Marchantiidae</taxon>
        <taxon>Marchantiales</taxon>
        <taxon>Ricciaceae</taxon>
        <taxon>Riccia</taxon>
    </lineage>
</organism>
<comment type="caution">
    <text evidence="1">The sequence shown here is derived from an EMBL/GenBank/DDBJ whole genome shotgun (WGS) entry which is preliminary data.</text>
</comment>
<name>A0ABD1YWK3_9MARC</name>
<proteinExistence type="predicted"/>
<reference evidence="1 2" key="1">
    <citation type="submission" date="2024-09" db="EMBL/GenBank/DDBJ databases">
        <title>Chromosome-scale assembly of Riccia fluitans.</title>
        <authorList>
            <person name="Paukszto L."/>
            <person name="Sawicki J."/>
            <person name="Karawczyk K."/>
            <person name="Piernik-Szablinska J."/>
            <person name="Szczecinska M."/>
            <person name="Mazdziarz M."/>
        </authorList>
    </citation>
    <scope>NUCLEOTIDE SEQUENCE [LARGE SCALE GENOMIC DNA]</scope>
    <source>
        <strain evidence="1">Rf_01</strain>
        <tissue evidence="1">Aerial parts of the thallus</tissue>
    </source>
</reference>
<accession>A0ABD1YWK3</accession>
<evidence type="ECO:0000313" key="1">
    <source>
        <dbReference type="EMBL" id="KAL2635162.1"/>
    </source>
</evidence>